<dbReference type="CDD" id="cd16383">
    <property type="entry name" value="GUN4"/>
    <property type="match status" value="1"/>
</dbReference>
<protein>
    <recommendedName>
        <fullName evidence="1">GUN4-like domain-containing protein</fullName>
    </recommendedName>
</protein>
<reference evidence="2 3" key="1">
    <citation type="submission" date="2019-11" db="EMBL/GenBank/DDBJ databases">
        <title>Isolation of a new High Light Tolerant Cyanobacteria.</title>
        <authorList>
            <person name="Dobson Z."/>
            <person name="Vaughn N."/>
            <person name="Vaughn M."/>
            <person name="Fromme P."/>
            <person name="Mazor Y."/>
        </authorList>
    </citation>
    <scope>NUCLEOTIDE SEQUENCE [LARGE SCALE GENOMIC DNA]</scope>
    <source>
        <strain evidence="2 3">0216</strain>
    </source>
</reference>
<evidence type="ECO:0000313" key="3">
    <source>
        <dbReference type="Proteomes" id="UP000437131"/>
    </source>
</evidence>
<accession>A0A844GYJ4</accession>
<dbReference type="SUPFAM" id="SSF140869">
    <property type="entry name" value="GUN4-like"/>
    <property type="match status" value="1"/>
</dbReference>
<dbReference type="GO" id="GO:0030288">
    <property type="term" value="C:outer membrane-bounded periplasmic space"/>
    <property type="evidence" value="ECO:0007669"/>
    <property type="project" value="TreeGrafter"/>
</dbReference>
<proteinExistence type="predicted"/>
<evidence type="ECO:0000259" key="1">
    <source>
        <dbReference type="Pfam" id="PF05419"/>
    </source>
</evidence>
<comment type="caution">
    <text evidence="2">The sequence shown here is derived from an EMBL/GenBank/DDBJ whole genome shotgun (WGS) entry which is preliminary data.</text>
</comment>
<organism evidence="2 3">
    <name type="scientific">Cyanobacterium aponinum 0216</name>
    <dbReference type="NCBI Taxonomy" id="2676140"/>
    <lineage>
        <taxon>Bacteria</taxon>
        <taxon>Bacillati</taxon>
        <taxon>Cyanobacteriota</taxon>
        <taxon>Cyanophyceae</taxon>
        <taxon>Oscillatoriophycideae</taxon>
        <taxon>Chroococcales</taxon>
        <taxon>Geminocystaceae</taxon>
        <taxon>Cyanobacterium</taxon>
    </lineage>
</organism>
<dbReference type="RefSeq" id="WP_155084718.1">
    <property type="nucleotide sequence ID" value="NZ_WMIA01000040.1"/>
</dbReference>
<feature type="domain" description="GUN4-like" evidence="1">
    <location>
        <begin position="41"/>
        <end position="169"/>
    </location>
</feature>
<dbReference type="PANTHER" id="PTHR34800:SF1">
    <property type="entry name" value="TETRAPYRROLE-BINDING PROTEIN, CHLOROPLASTIC"/>
    <property type="match status" value="1"/>
</dbReference>
<dbReference type="Gene3D" id="1.10.10.1770">
    <property type="entry name" value="Gun4-like"/>
    <property type="match status" value="1"/>
</dbReference>
<sequence length="196" mass="22504">MNIKALIFSAIISFSFVSLPHQNSFAQSDLSESSSNLVSPETKIDYSNLENYLKNKEWREANNETRNIILSATGRMDIGWVRENDLKKISCEDLKKIDDLWYTNSNGRFGFRVQLPIYIETGNRPGKLIADDAYNRFGDRIGWRKDNDWIIFIENLNFTDNAPIGHLPNPRSEYSVTGGRLAYSVLAERMVQCNLN</sequence>
<dbReference type="Gene3D" id="1.25.40.620">
    <property type="match status" value="1"/>
</dbReference>
<dbReference type="InterPro" id="IPR037215">
    <property type="entry name" value="GUN4-like_sf"/>
</dbReference>
<dbReference type="Pfam" id="PF05419">
    <property type="entry name" value="GUN4"/>
    <property type="match status" value="1"/>
</dbReference>
<dbReference type="GO" id="GO:0046906">
    <property type="term" value="F:tetrapyrrole binding"/>
    <property type="evidence" value="ECO:0007669"/>
    <property type="project" value="TreeGrafter"/>
</dbReference>
<name>A0A844GYJ4_9CHRO</name>
<dbReference type="InterPro" id="IPR008629">
    <property type="entry name" value="GUN4-like"/>
</dbReference>
<gene>
    <name evidence="2" type="ORF">GGC33_17185</name>
</gene>
<dbReference type="EMBL" id="WMIA01000040">
    <property type="protein sequence ID" value="MTF40643.1"/>
    <property type="molecule type" value="Genomic_DNA"/>
</dbReference>
<dbReference type="Proteomes" id="UP000437131">
    <property type="component" value="Unassembled WGS sequence"/>
</dbReference>
<dbReference type="AlphaFoldDB" id="A0A844GYJ4"/>
<evidence type="ECO:0000313" key="2">
    <source>
        <dbReference type="EMBL" id="MTF40643.1"/>
    </source>
</evidence>
<dbReference type="PANTHER" id="PTHR34800">
    <property type="entry name" value="TETRAPYRROLE-BINDING PROTEIN, CHLOROPLASTIC"/>
    <property type="match status" value="1"/>
</dbReference>